<dbReference type="GO" id="GO:0060090">
    <property type="term" value="F:molecular adaptor activity"/>
    <property type="evidence" value="ECO:0007669"/>
    <property type="project" value="TreeGrafter"/>
</dbReference>
<evidence type="ECO:0000256" key="1">
    <source>
        <dbReference type="ARBA" id="ARBA00004496"/>
    </source>
</evidence>
<dbReference type="InterPro" id="IPR045326">
    <property type="entry name" value="ATG17-like_dom"/>
</dbReference>
<evidence type="ECO:0000256" key="3">
    <source>
        <dbReference type="ARBA" id="ARBA00006259"/>
    </source>
</evidence>
<keyword evidence="11" id="KW-0418">Kinase</keyword>
<evidence type="ECO:0000256" key="4">
    <source>
        <dbReference type="ARBA" id="ARBA00013806"/>
    </source>
</evidence>
<dbReference type="InParanoid" id="B8M5H7"/>
<dbReference type="GeneID" id="8101728"/>
<accession>B8M5H7</accession>
<sequence>MSQSSAKTSSPPQSKSESIELGPQGGAGHDSRLLAKEPKSQLDTLISYLVAAKRSLSSIYHVSRADEIVNTARNALEESVILSAKTGFLRRGQKNEIRLLYNVRGEIENISHRGRAEFAGVLTELDDVDDRLRQTLDKLRQTIVHPSFRPEGEESKSLHDFVDERGVEELQVILKASIDRSTAAQAQLDTSSSSFDEELRALQHALGRYRTTMELASSRSSLSASSPAASSPGIVTPSAIPPMLRSLESHAQEMADLLESLVHHFDRCVTAVKHTEGGGAVARSITGDMPQGLTVPHTEDTAEDADSNSNDSVDPMTDSDYQDMLGVLTKDAAEAEDVVLEIQERSSEMETILESIIAHRDSVITVYNATTEIFDHLSNLATSRLPEFISQAHAFTHVWNEEHERIRTGMADLADLRSLYVGFLDAYDGLILEVSRRKHMRQGIERILRETRVKLDQLYEEDINAREAFRVEQGDYLPSDIWPGLGRAPMRIKFSKLSGGRLPAIADQDDADEVPVEGTAIEDEQSGEGGDYIPDLPKHIVDEAIARLKARAREDSGHLSAYVLANGDRSKVERPTTLTSNVPGSGPSSTPLISQMMNKTYLFLQPQIRRVFLIGSRILLP</sequence>
<dbReference type="EMBL" id="EQ962654">
    <property type="protein sequence ID" value="EED19783.1"/>
    <property type="molecule type" value="Genomic_DNA"/>
</dbReference>
<evidence type="ECO:0000256" key="9">
    <source>
        <dbReference type="SAM" id="MobiDB-lite"/>
    </source>
</evidence>
<evidence type="ECO:0000313" key="11">
    <source>
        <dbReference type="EMBL" id="EED19783.1"/>
    </source>
</evidence>
<dbReference type="GO" id="GO:1990316">
    <property type="term" value="C:Atg1/ULK1 kinase complex"/>
    <property type="evidence" value="ECO:0007669"/>
    <property type="project" value="TreeGrafter"/>
</dbReference>
<keyword evidence="11" id="KW-0808">Transferase</keyword>
<comment type="function">
    <text evidence="8">Autophagy-specific protein that functions in response to autophagy-inducing signals as a scaffold to recruit other ATG proteins to organize pre-autophagosomal structure (PAS) formation. Modulates the timing and magnitude of the autophagy response, such as the size of the sequestering vesicles. Plays particularly a role in pexophagy and nucleophagy.</text>
</comment>
<keyword evidence="5" id="KW-0963">Cytoplasm</keyword>
<evidence type="ECO:0000256" key="7">
    <source>
        <dbReference type="ARBA" id="ARBA00023136"/>
    </source>
</evidence>
<dbReference type="GO" id="GO:0034727">
    <property type="term" value="P:piecemeal microautophagy of the nucleus"/>
    <property type="evidence" value="ECO:0007669"/>
    <property type="project" value="TreeGrafter"/>
</dbReference>
<dbReference type="PANTHER" id="PTHR28005">
    <property type="entry name" value="AUTOPHAGY-RELATED PROTEIN 17"/>
    <property type="match status" value="1"/>
</dbReference>
<dbReference type="Proteomes" id="UP000001745">
    <property type="component" value="Unassembled WGS sequence"/>
</dbReference>
<proteinExistence type="inferred from homology"/>
<feature type="region of interest" description="Disordered" evidence="9">
    <location>
        <begin position="281"/>
        <end position="316"/>
    </location>
</feature>
<evidence type="ECO:0000256" key="8">
    <source>
        <dbReference type="ARBA" id="ARBA00024948"/>
    </source>
</evidence>
<reference evidence="12" key="1">
    <citation type="journal article" date="2015" name="Genome Announc.">
        <title>Genome sequence of the AIDS-associated pathogen Penicillium marneffei (ATCC18224) and its near taxonomic relative Talaromyces stipitatus (ATCC10500).</title>
        <authorList>
            <person name="Nierman W.C."/>
            <person name="Fedorova-Abrams N.D."/>
            <person name="Andrianopoulos A."/>
        </authorList>
    </citation>
    <scope>NUCLEOTIDE SEQUENCE [LARGE SCALE GENOMIC DNA]</scope>
    <source>
        <strain evidence="12">ATCC 10500 / CBS 375.48 / QM 6759 / NRRL 1006</strain>
    </source>
</reference>
<dbReference type="GO" id="GO:0000045">
    <property type="term" value="P:autophagosome assembly"/>
    <property type="evidence" value="ECO:0007669"/>
    <property type="project" value="TreeGrafter"/>
</dbReference>
<dbReference type="GO" id="GO:0030295">
    <property type="term" value="F:protein kinase activator activity"/>
    <property type="evidence" value="ECO:0007669"/>
    <property type="project" value="TreeGrafter"/>
</dbReference>
<gene>
    <name evidence="11" type="ORF">TSTA_030490</name>
</gene>
<protein>
    <recommendedName>
        <fullName evidence="4">Autophagy-related protein 17</fullName>
    </recommendedName>
</protein>
<dbReference type="GO" id="GO:0000422">
    <property type="term" value="P:autophagy of mitochondrion"/>
    <property type="evidence" value="ECO:0007669"/>
    <property type="project" value="TreeGrafter"/>
</dbReference>
<comment type="subcellular location">
    <subcellularLocation>
        <location evidence="1">Cytoplasm</location>
    </subcellularLocation>
    <subcellularLocation>
        <location evidence="2">Preautophagosomal structure membrane</location>
        <topology evidence="2">Peripheral membrane protein</topology>
    </subcellularLocation>
</comment>
<dbReference type="STRING" id="441959.B8M5H7"/>
<feature type="region of interest" description="Disordered" evidence="9">
    <location>
        <begin position="1"/>
        <end position="31"/>
    </location>
</feature>
<evidence type="ECO:0000256" key="5">
    <source>
        <dbReference type="ARBA" id="ARBA00022490"/>
    </source>
</evidence>
<dbReference type="RefSeq" id="XP_002480217.1">
    <property type="nucleotide sequence ID" value="XM_002480172.1"/>
</dbReference>
<keyword evidence="6" id="KW-0072">Autophagy</keyword>
<dbReference type="OrthoDB" id="1937984at2759"/>
<dbReference type="AlphaFoldDB" id="B8M5H7"/>
<dbReference type="PANTHER" id="PTHR28005:SF1">
    <property type="entry name" value="AUTOPHAGY-RELATED PROTEIN 17"/>
    <property type="match status" value="1"/>
</dbReference>
<name>B8M5H7_TALSN</name>
<dbReference type="InterPro" id="IPR007240">
    <property type="entry name" value="Atg17"/>
</dbReference>
<dbReference type="GO" id="GO:0034045">
    <property type="term" value="C:phagophore assembly site membrane"/>
    <property type="evidence" value="ECO:0007669"/>
    <property type="project" value="UniProtKB-SubCell"/>
</dbReference>
<dbReference type="VEuPathDB" id="FungiDB:TSTA_030490"/>
<feature type="compositionally biased region" description="Polar residues" evidence="9">
    <location>
        <begin position="1"/>
        <end position="16"/>
    </location>
</feature>
<dbReference type="HOGENOM" id="CLU_028356_0_0_1"/>
<evidence type="ECO:0000256" key="6">
    <source>
        <dbReference type="ARBA" id="ARBA00023006"/>
    </source>
</evidence>
<dbReference type="Pfam" id="PF04108">
    <property type="entry name" value="ATG17_like"/>
    <property type="match status" value="1"/>
</dbReference>
<comment type="similarity">
    <text evidence="3">Belongs to the ATG17 family.</text>
</comment>
<dbReference type="PhylomeDB" id="B8M5H7"/>
<keyword evidence="7" id="KW-0472">Membrane</keyword>
<dbReference type="GO" id="GO:0016301">
    <property type="term" value="F:kinase activity"/>
    <property type="evidence" value="ECO:0007669"/>
    <property type="project" value="UniProtKB-KW"/>
</dbReference>
<feature type="domain" description="Autophagy protein ATG17-like" evidence="10">
    <location>
        <begin position="55"/>
        <end position="477"/>
    </location>
</feature>
<evidence type="ECO:0000259" key="10">
    <source>
        <dbReference type="Pfam" id="PF04108"/>
    </source>
</evidence>
<dbReference type="eggNOG" id="ENOG502RYHP">
    <property type="taxonomic scope" value="Eukaryota"/>
</dbReference>
<organism evidence="11 12">
    <name type="scientific">Talaromyces stipitatus (strain ATCC 10500 / CBS 375.48 / QM 6759 / NRRL 1006)</name>
    <name type="common">Penicillium stipitatum</name>
    <dbReference type="NCBI Taxonomy" id="441959"/>
    <lineage>
        <taxon>Eukaryota</taxon>
        <taxon>Fungi</taxon>
        <taxon>Dikarya</taxon>
        <taxon>Ascomycota</taxon>
        <taxon>Pezizomycotina</taxon>
        <taxon>Eurotiomycetes</taxon>
        <taxon>Eurotiomycetidae</taxon>
        <taxon>Eurotiales</taxon>
        <taxon>Trichocomaceae</taxon>
        <taxon>Talaromyces</taxon>
        <taxon>Talaromyces sect. Talaromyces</taxon>
    </lineage>
</organism>
<evidence type="ECO:0000256" key="2">
    <source>
        <dbReference type="ARBA" id="ARBA00004623"/>
    </source>
</evidence>
<keyword evidence="12" id="KW-1185">Reference proteome</keyword>
<evidence type="ECO:0000313" key="12">
    <source>
        <dbReference type="Proteomes" id="UP000001745"/>
    </source>
</evidence>
<dbReference type="OMA" id="THVWRAN"/>